<evidence type="ECO:0000313" key="9">
    <source>
        <dbReference type="Proteomes" id="UP000251960"/>
    </source>
</evidence>
<dbReference type="PROSITE" id="PS51293">
    <property type="entry name" value="SANT"/>
    <property type="match status" value="1"/>
</dbReference>
<name>A0A3L6G600_MAIZE</name>
<dbReference type="InterPro" id="IPR056195">
    <property type="entry name" value="HTH_70"/>
</dbReference>
<dbReference type="NCBIfam" id="TIGR01557">
    <property type="entry name" value="myb_SHAQKYF"/>
    <property type="match status" value="1"/>
</dbReference>
<evidence type="ECO:0000259" key="5">
    <source>
        <dbReference type="PROSITE" id="PS50090"/>
    </source>
</evidence>
<organism evidence="8 9">
    <name type="scientific">Zea mays</name>
    <name type="common">Maize</name>
    <dbReference type="NCBI Taxonomy" id="4577"/>
    <lineage>
        <taxon>Eukaryota</taxon>
        <taxon>Viridiplantae</taxon>
        <taxon>Streptophyta</taxon>
        <taxon>Embryophyta</taxon>
        <taxon>Tracheophyta</taxon>
        <taxon>Spermatophyta</taxon>
        <taxon>Magnoliopsida</taxon>
        <taxon>Liliopsida</taxon>
        <taxon>Poales</taxon>
        <taxon>Poaceae</taxon>
        <taxon>PACMAD clade</taxon>
        <taxon>Panicoideae</taxon>
        <taxon>Andropogonodae</taxon>
        <taxon>Andropogoneae</taxon>
        <taxon>Tripsacinae</taxon>
        <taxon>Zea</taxon>
    </lineage>
</organism>
<evidence type="ECO:0000256" key="1">
    <source>
        <dbReference type="ARBA" id="ARBA00023015"/>
    </source>
</evidence>
<sequence>MYVGSYINLLCSSHPSLPMDPNINCAWSAFEIDMVKSFITSHKTNNTYTNGVAKNHNDIVDELQARFPCKEKQQVIQLYVKLIVEMNTMQRNNQQVMASNALMNDNFGVPMEDIDMNNMDMFHGYILDDVEVMKMVEEPLHKQNIVPKKKRQHPVIVWTQDEHKNFLRGLEVYGRGNWKNISKYFVPTRTPIQICSHAQKYFHRKEGTTRKQRFSINDIDLYDTDPRVQKNSSSLEALTFGHTAYNNKYYDFERQNVVLNKLTHTSQTSSGHVATWTRGQHIIASSSIDPTMVQSNSLGWEALTFTSDANNTNNYDFDWQHDSINNLRCANQASNNQVATWTRGQQTTSSSAAPTMVQNTSHSWDVLSFTGNAYNTNYYGFDEQQVALSNITRGNHGEQQPGSYLDKR</sequence>
<keyword evidence="3" id="KW-0804">Transcription</keyword>
<dbReference type="InterPro" id="IPR017930">
    <property type="entry name" value="Myb_dom"/>
</dbReference>
<dbReference type="PROSITE" id="PS50090">
    <property type="entry name" value="MYB_LIKE"/>
    <property type="match status" value="1"/>
</dbReference>
<dbReference type="PANTHER" id="PTHR44042:SF32">
    <property type="entry name" value="MYB DNA-BINDING DOMAIN SUPERFAMILY PROTEIN-RELATED"/>
    <property type="match status" value="1"/>
</dbReference>
<dbReference type="InterPro" id="IPR006447">
    <property type="entry name" value="Myb_dom_plants"/>
</dbReference>
<evidence type="ECO:0000259" key="6">
    <source>
        <dbReference type="PROSITE" id="PS51293"/>
    </source>
</evidence>
<dbReference type="EMBL" id="NCVQ01000002">
    <property type="protein sequence ID" value="PWZ43668.1"/>
    <property type="molecule type" value="Genomic_DNA"/>
</dbReference>
<dbReference type="Pfam" id="PF23671">
    <property type="entry name" value="HTH_70"/>
    <property type="match status" value="1"/>
</dbReference>
<dbReference type="CDD" id="cd00167">
    <property type="entry name" value="SANT"/>
    <property type="match status" value="1"/>
</dbReference>
<comment type="caution">
    <text evidence="8">The sequence shown here is derived from an EMBL/GenBank/DDBJ whole genome shotgun (WGS) entry which is preliminary data.</text>
</comment>
<dbReference type="PANTHER" id="PTHR44042">
    <property type="entry name" value="DUPLICATED HOMEODOMAIN-LIKE SUPERFAMILY PROTEIN-RELATED"/>
    <property type="match status" value="1"/>
</dbReference>
<dbReference type="SMART" id="SM00717">
    <property type="entry name" value="SANT"/>
    <property type="match status" value="1"/>
</dbReference>
<dbReference type="AlphaFoldDB" id="A0A3L6G600"/>
<evidence type="ECO:0000256" key="4">
    <source>
        <dbReference type="ARBA" id="ARBA00023242"/>
    </source>
</evidence>
<feature type="domain" description="SANT" evidence="6">
    <location>
        <begin position="157"/>
        <end position="206"/>
    </location>
</feature>
<dbReference type="Gene3D" id="1.10.10.60">
    <property type="entry name" value="Homeodomain-like"/>
    <property type="match status" value="1"/>
</dbReference>
<protein>
    <submittedName>
        <fullName evidence="8">Transcription factor DIVARICATA</fullName>
    </submittedName>
</protein>
<reference evidence="8 9" key="1">
    <citation type="journal article" date="2018" name="Nat. Genet.">
        <title>Extensive intraspecific gene order and gene structural variations between Mo17 and other maize genomes.</title>
        <authorList>
            <person name="Sun S."/>
            <person name="Zhou Y."/>
            <person name="Chen J."/>
            <person name="Shi J."/>
            <person name="Zhao H."/>
            <person name="Zhao H."/>
            <person name="Song W."/>
            <person name="Zhang M."/>
            <person name="Cui Y."/>
            <person name="Dong X."/>
            <person name="Liu H."/>
            <person name="Ma X."/>
            <person name="Jiao Y."/>
            <person name="Wang B."/>
            <person name="Wei X."/>
            <person name="Stein J.C."/>
            <person name="Glaubitz J.C."/>
            <person name="Lu F."/>
            <person name="Yu G."/>
            <person name="Liang C."/>
            <person name="Fengler K."/>
            <person name="Li B."/>
            <person name="Rafalski A."/>
            <person name="Schnable P.S."/>
            <person name="Ware D.H."/>
            <person name="Buckler E.S."/>
            <person name="Lai J."/>
        </authorList>
    </citation>
    <scope>NUCLEOTIDE SEQUENCE [LARGE SCALE GENOMIC DNA]</scope>
    <source>
        <strain evidence="9">cv. Missouri 17</strain>
        <tissue evidence="8">Seedling</tissue>
    </source>
</reference>
<accession>A0A3L6G600</accession>
<dbReference type="InterPro" id="IPR009057">
    <property type="entry name" value="Homeodomain-like_sf"/>
</dbReference>
<dbReference type="SUPFAM" id="SSF46689">
    <property type="entry name" value="Homeodomain-like"/>
    <property type="match status" value="1"/>
</dbReference>
<keyword evidence="4" id="KW-0539">Nucleus</keyword>
<dbReference type="Pfam" id="PF00249">
    <property type="entry name" value="Myb_DNA-binding"/>
    <property type="match status" value="1"/>
</dbReference>
<dbReference type="InterPro" id="IPR001005">
    <property type="entry name" value="SANT/Myb"/>
</dbReference>
<dbReference type="InterPro" id="IPR017884">
    <property type="entry name" value="SANT_dom"/>
</dbReference>
<evidence type="ECO:0000256" key="3">
    <source>
        <dbReference type="ARBA" id="ARBA00023163"/>
    </source>
</evidence>
<dbReference type="PROSITE" id="PS51294">
    <property type="entry name" value="HTH_MYB"/>
    <property type="match status" value="1"/>
</dbReference>
<gene>
    <name evidence="8" type="primary">DIVARICATA_8</name>
    <name evidence="8" type="ORF">Zm00014a_020133</name>
</gene>
<dbReference type="ExpressionAtlas" id="A0A3L6G600">
    <property type="expression patterns" value="baseline and differential"/>
</dbReference>
<evidence type="ECO:0000313" key="8">
    <source>
        <dbReference type="EMBL" id="PWZ43668.1"/>
    </source>
</evidence>
<dbReference type="Proteomes" id="UP000251960">
    <property type="component" value="Chromosome 10"/>
</dbReference>
<keyword evidence="2" id="KW-0238">DNA-binding</keyword>
<evidence type="ECO:0000259" key="7">
    <source>
        <dbReference type="PROSITE" id="PS51294"/>
    </source>
</evidence>
<keyword evidence="1" id="KW-0805">Transcription regulation</keyword>
<dbReference type="GO" id="GO:0003677">
    <property type="term" value="F:DNA binding"/>
    <property type="evidence" value="ECO:0007669"/>
    <property type="project" value="UniProtKB-KW"/>
</dbReference>
<feature type="domain" description="Myb-like" evidence="5">
    <location>
        <begin position="158"/>
        <end position="202"/>
    </location>
</feature>
<proteinExistence type="predicted"/>
<feature type="domain" description="HTH myb-type" evidence="7">
    <location>
        <begin position="158"/>
        <end position="206"/>
    </location>
</feature>
<evidence type="ECO:0000256" key="2">
    <source>
        <dbReference type="ARBA" id="ARBA00023125"/>
    </source>
</evidence>